<feature type="region of interest" description="Disordered" evidence="1">
    <location>
        <begin position="37"/>
        <end position="58"/>
    </location>
</feature>
<feature type="compositionally biased region" description="Basic and acidic residues" evidence="1">
    <location>
        <begin position="37"/>
        <end position="50"/>
    </location>
</feature>
<feature type="region of interest" description="Disordered" evidence="1">
    <location>
        <begin position="421"/>
        <end position="508"/>
    </location>
</feature>
<dbReference type="OrthoDB" id="5119241at2759"/>
<evidence type="ECO:0000313" key="3">
    <source>
        <dbReference type="Proteomes" id="UP000494256"/>
    </source>
</evidence>
<feature type="compositionally biased region" description="Polar residues" evidence="1">
    <location>
        <begin position="475"/>
        <end position="496"/>
    </location>
</feature>
<name>A0A8S0ZLZ8_ARCPL</name>
<gene>
    <name evidence="2" type="ORF">APLA_LOCUS5816</name>
</gene>
<feature type="compositionally biased region" description="Low complexity" evidence="1">
    <location>
        <begin position="557"/>
        <end position="582"/>
    </location>
</feature>
<feature type="region of interest" description="Disordered" evidence="1">
    <location>
        <begin position="555"/>
        <end position="591"/>
    </location>
</feature>
<accession>A0A8S0ZLZ8</accession>
<dbReference type="Proteomes" id="UP000494256">
    <property type="component" value="Unassembled WGS sequence"/>
</dbReference>
<dbReference type="EMBL" id="CADEBD010000291">
    <property type="protein sequence ID" value="CAB3232774.1"/>
    <property type="molecule type" value="Genomic_DNA"/>
</dbReference>
<feature type="compositionally biased region" description="Basic and acidic residues" evidence="1">
    <location>
        <begin position="452"/>
        <end position="474"/>
    </location>
</feature>
<protein>
    <submittedName>
        <fullName evidence="2">Uncharacterized protein</fullName>
    </submittedName>
</protein>
<proteinExistence type="predicted"/>
<organism evidence="2 3">
    <name type="scientific">Arctia plantaginis</name>
    <name type="common">Wood tiger moth</name>
    <name type="synonym">Phalaena plantaginis</name>
    <dbReference type="NCBI Taxonomy" id="874455"/>
    <lineage>
        <taxon>Eukaryota</taxon>
        <taxon>Metazoa</taxon>
        <taxon>Ecdysozoa</taxon>
        <taxon>Arthropoda</taxon>
        <taxon>Hexapoda</taxon>
        <taxon>Insecta</taxon>
        <taxon>Pterygota</taxon>
        <taxon>Neoptera</taxon>
        <taxon>Endopterygota</taxon>
        <taxon>Lepidoptera</taxon>
        <taxon>Glossata</taxon>
        <taxon>Ditrysia</taxon>
        <taxon>Noctuoidea</taxon>
        <taxon>Erebidae</taxon>
        <taxon>Arctiinae</taxon>
        <taxon>Arctia</taxon>
    </lineage>
</organism>
<comment type="caution">
    <text evidence="2">The sequence shown here is derived from an EMBL/GenBank/DDBJ whole genome shotgun (WGS) entry which is preliminary data.</text>
</comment>
<feature type="compositionally biased region" description="Basic and acidic residues" evidence="1">
    <location>
        <begin position="430"/>
        <end position="439"/>
    </location>
</feature>
<sequence length="613" mass="69687">MIVGHCCITVESQKSAANEMQRQHNILEEARAREAARASRAEAEAERARSEAAAAGAAGGSVNEGWQTVNYARALKRAPKTPNLNIPPPPPPPAATLAIYPAEGSEIKSAEETKLALKKSKETFKKRFQRLKQRPTKRISDLEEDILKMKAREEVLAYTLKITYQNIRKSVCDNRRSGRTLCKTEMVHWYIDNVEENEEKAASITKLFDASISKYKKVFHYPWESVRFKTGNVSLSRSLVPVNPNNIVYLPKEFIKPSILQTLNLDNMIEYVDVPDYYLDQVDIRSLPNILNYIVSQMDKRFRYLPILKGLSPDFIYISHALLQPQYRAVSLMADSSIDKGQNKSITELCINMLYFCRVNSYSQQGNLLRTLNRTVNCDSVEKQAPQYFILIRSHLKEHILHIQWVVWLMSHLGTPYSRKKGVLTRARARREQEEEVWKPRPSMGMVEQEEGERGERQVTSEQQRGRDADDQYHSVRSGSSDSSPNRHASQESVVANRNKAVHAERARRRAELVAKKRGVAPAKPEARKELLRKYMPELAVKIPKMAHEITQAHLLSSTSSEESCGETTPPITEPVEPSALAPAPPPPSKDSIPFYQIKDFVSSCVKDLAFYR</sequence>
<dbReference type="AlphaFoldDB" id="A0A8S0ZLZ8"/>
<evidence type="ECO:0000313" key="2">
    <source>
        <dbReference type="EMBL" id="CAB3232774.1"/>
    </source>
</evidence>
<reference evidence="2 3" key="1">
    <citation type="submission" date="2020-04" db="EMBL/GenBank/DDBJ databases">
        <authorList>
            <person name="Wallbank WR R."/>
            <person name="Pardo Diaz C."/>
            <person name="Kozak K."/>
            <person name="Martin S."/>
            <person name="Jiggins C."/>
            <person name="Moest M."/>
            <person name="Warren A I."/>
            <person name="Byers J.R.P. K."/>
            <person name="Montejo-Kovacevich G."/>
            <person name="Yen C E."/>
        </authorList>
    </citation>
    <scope>NUCLEOTIDE SEQUENCE [LARGE SCALE GENOMIC DNA]</scope>
</reference>
<evidence type="ECO:0000256" key="1">
    <source>
        <dbReference type="SAM" id="MobiDB-lite"/>
    </source>
</evidence>